<feature type="compositionally biased region" description="Low complexity" evidence="1">
    <location>
        <begin position="71"/>
        <end position="90"/>
    </location>
</feature>
<comment type="caution">
    <text evidence="2">The sequence shown here is derived from an EMBL/GenBank/DDBJ whole genome shotgun (WGS) entry which is preliminary data.</text>
</comment>
<reference evidence="2" key="1">
    <citation type="submission" date="2021-07" db="EMBL/GenBank/DDBJ databases">
        <authorList>
            <person name="Durling M."/>
        </authorList>
    </citation>
    <scope>NUCLEOTIDE SEQUENCE</scope>
</reference>
<name>A0A9N9KUD0_9HELO</name>
<feature type="region of interest" description="Disordered" evidence="1">
    <location>
        <begin position="171"/>
        <end position="200"/>
    </location>
</feature>
<accession>A0A9N9KUD0</accession>
<organism evidence="2 3">
    <name type="scientific">Hymenoscyphus fraxineus</name>
    <dbReference type="NCBI Taxonomy" id="746836"/>
    <lineage>
        <taxon>Eukaryota</taxon>
        <taxon>Fungi</taxon>
        <taxon>Dikarya</taxon>
        <taxon>Ascomycota</taxon>
        <taxon>Pezizomycotina</taxon>
        <taxon>Leotiomycetes</taxon>
        <taxon>Helotiales</taxon>
        <taxon>Helotiaceae</taxon>
        <taxon>Hymenoscyphus</taxon>
    </lineage>
</organism>
<dbReference type="EMBL" id="CAJVRL010000045">
    <property type="protein sequence ID" value="CAG8952305.1"/>
    <property type="molecule type" value="Genomic_DNA"/>
</dbReference>
<dbReference type="OrthoDB" id="10433172at2759"/>
<gene>
    <name evidence="2" type="ORF">HYFRA_00001050</name>
</gene>
<feature type="region of interest" description="Disordered" evidence="1">
    <location>
        <begin position="71"/>
        <end position="112"/>
    </location>
</feature>
<feature type="region of interest" description="Disordered" evidence="1">
    <location>
        <begin position="214"/>
        <end position="270"/>
    </location>
</feature>
<evidence type="ECO:0000313" key="3">
    <source>
        <dbReference type="Proteomes" id="UP000696280"/>
    </source>
</evidence>
<evidence type="ECO:0000256" key="1">
    <source>
        <dbReference type="SAM" id="MobiDB-lite"/>
    </source>
</evidence>
<keyword evidence="3" id="KW-1185">Reference proteome</keyword>
<evidence type="ECO:0000313" key="2">
    <source>
        <dbReference type="EMBL" id="CAG8952305.1"/>
    </source>
</evidence>
<sequence length="409" mass="47681">MLSQQHSQYSDYTNQQRAQPIGAYGFVPQQDGHQQSQNIYHTWVIPGVASMHSWGVYRGVFRPFEDAVRTSMRQMQGQQSQQHYASASHSNNTEPQMYSGYPPASIPNNNNRYGYNYGSSQHQYPRHQNMYPNRNEVWSITYFNNHGSAQQPHHRMDQMTYDFSNMAFRRTPGARRPTRDISVNALLNPPPDEEMKSPSPIRILSPSIQLLQLQVQQEEEQRQQEEEEQQQRTRDKGKGREVIPTHQEPQSTSYNQQQQQQYPQDPRQYSYDLSSIRPQPPPYAITPIYPQHPHQQYTHYPPYHPPREDPSQLHAQWTHHHSRVKSPEEVHEDTSGDHVAETKPMDLLTQGFLDGPPTARLGDGVRARMEYWGQEGPPSEEPKTDNFHGEMLDVQIEERRYGQVRFDGL</sequence>
<proteinExistence type="predicted"/>
<feature type="compositionally biased region" description="Basic and acidic residues" evidence="1">
    <location>
        <begin position="219"/>
        <end position="243"/>
    </location>
</feature>
<protein>
    <submittedName>
        <fullName evidence="2">Uncharacterized protein</fullName>
    </submittedName>
</protein>
<dbReference type="Proteomes" id="UP000696280">
    <property type="component" value="Unassembled WGS sequence"/>
</dbReference>
<dbReference type="AlphaFoldDB" id="A0A9N9KUD0"/>
<feature type="compositionally biased region" description="Low complexity" evidence="1">
    <location>
        <begin position="247"/>
        <end position="270"/>
    </location>
</feature>